<dbReference type="EMBL" id="UYYF01000497">
    <property type="protein sequence ID" value="VDM98380.1"/>
    <property type="molecule type" value="Genomic_DNA"/>
</dbReference>
<dbReference type="WBParaSite" id="TCLT_0000242801-mRNA-1">
    <property type="protein sequence ID" value="TCLT_0000242801-mRNA-1"/>
    <property type="gene ID" value="TCLT_0000242801"/>
</dbReference>
<dbReference type="Proteomes" id="UP000276776">
    <property type="component" value="Unassembled WGS sequence"/>
</dbReference>
<protein>
    <submittedName>
        <fullName evidence="3">CUB domain-containing protein</fullName>
    </submittedName>
</protein>
<proteinExistence type="predicted"/>
<evidence type="ECO:0000313" key="1">
    <source>
        <dbReference type="EMBL" id="VDM98380.1"/>
    </source>
</evidence>
<sequence>MATVDNNMHMVRGMYINEPSETNVFDYNGYECTLIDLHPHVYDYSIRPCLSHLFVRTQASSIFAATIYFLDD</sequence>
<reference evidence="1 2" key="2">
    <citation type="submission" date="2018-11" db="EMBL/GenBank/DDBJ databases">
        <authorList>
            <consortium name="Pathogen Informatics"/>
        </authorList>
    </citation>
    <scope>NUCLEOTIDE SEQUENCE [LARGE SCALE GENOMIC DNA]</scope>
</reference>
<evidence type="ECO:0000313" key="3">
    <source>
        <dbReference type="WBParaSite" id="TCLT_0000242801-mRNA-1"/>
    </source>
</evidence>
<evidence type="ECO:0000313" key="2">
    <source>
        <dbReference type="Proteomes" id="UP000276776"/>
    </source>
</evidence>
<organism evidence="3">
    <name type="scientific">Thelazia callipaeda</name>
    <name type="common">Oriental eyeworm</name>
    <name type="synonym">Parasitic nematode</name>
    <dbReference type="NCBI Taxonomy" id="103827"/>
    <lineage>
        <taxon>Eukaryota</taxon>
        <taxon>Metazoa</taxon>
        <taxon>Ecdysozoa</taxon>
        <taxon>Nematoda</taxon>
        <taxon>Chromadorea</taxon>
        <taxon>Rhabditida</taxon>
        <taxon>Spirurina</taxon>
        <taxon>Spiruromorpha</taxon>
        <taxon>Thelazioidea</taxon>
        <taxon>Thelaziidae</taxon>
        <taxon>Thelazia</taxon>
    </lineage>
</organism>
<dbReference type="AlphaFoldDB" id="A0A0N5CQC8"/>
<gene>
    <name evidence="1" type="ORF">TCLT_LOCUS2429</name>
</gene>
<reference evidence="3" key="1">
    <citation type="submission" date="2017-02" db="UniProtKB">
        <authorList>
            <consortium name="WormBaseParasite"/>
        </authorList>
    </citation>
    <scope>IDENTIFICATION</scope>
</reference>
<name>A0A0N5CQC8_THECL</name>
<keyword evidence="2" id="KW-1185">Reference proteome</keyword>
<accession>A0A0N5CQC8</accession>